<organism evidence="12 13">
    <name type="scientific">Lymnaea stagnalis</name>
    <name type="common">Great pond snail</name>
    <name type="synonym">Helix stagnalis</name>
    <dbReference type="NCBI Taxonomy" id="6523"/>
    <lineage>
        <taxon>Eukaryota</taxon>
        <taxon>Metazoa</taxon>
        <taxon>Spiralia</taxon>
        <taxon>Lophotrochozoa</taxon>
        <taxon>Mollusca</taxon>
        <taxon>Gastropoda</taxon>
        <taxon>Heterobranchia</taxon>
        <taxon>Euthyneura</taxon>
        <taxon>Panpulmonata</taxon>
        <taxon>Hygrophila</taxon>
        <taxon>Lymnaeoidea</taxon>
        <taxon>Lymnaeidae</taxon>
        <taxon>Lymnaea</taxon>
    </lineage>
</organism>
<protein>
    <recommendedName>
        <fullName evidence="11">G-protein coupled receptors family 1 profile domain-containing protein</fullName>
    </recommendedName>
</protein>
<dbReference type="Gene3D" id="1.20.1070.10">
    <property type="entry name" value="Rhodopsin 7-helix transmembrane proteins"/>
    <property type="match status" value="1"/>
</dbReference>
<gene>
    <name evidence="12" type="ORF">GSLYS_00010921001</name>
</gene>
<dbReference type="InterPro" id="IPR000276">
    <property type="entry name" value="GPCR_Rhodpsn"/>
</dbReference>
<dbReference type="InterPro" id="IPR017452">
    <property type="entry name" value="GPCR_Rhodpsn_7TM"/>
</dbReference>
<keyword evidence="3 10" id="KW-0812">Transmembrane</keyword>
<evidence type="ECO:0000256" key="1">
    <source>
        <dbReference type="ARBA" id="ARBA00004651"/>
    </source>
</evidence>
<evidence type="ECO:0000256" key="4">
    <source>
        <dbReference type="ARBA" id="ARBA00022989"/>
    </source>
</evidence>
<accession>A0AAV2HY18</accession>
<dbReference type="Proteomes" id="UP001497497">
    <property type="component" value="Unassembled WGS sequence"/>
</dbReference>
<keyword evidence="7" id="KW-0675">Receptor</keyword>
<feature type="transmembrane region" description="Helical" evidence="10">
    <location>
        <begin position="328"/>
        <end position="352"/>
    </location>
</feature>
<proteinExistence type="predicted"/>
<keyword evidence="13" id="KW-1185">Reference proteome</keyword>
<feature type="transmembrane region" description="Helical" evidence="10">
    <location>
        <begin position="104"/>
        <end position="129"/>
    </location>
</feature>
<dbReference type="SUPFAM" id="SSF81321">
    <property type="entry name" value="Family A G protein-coupled receptor-like"/>
    <property type="match status" value="1"/>
</dbReference>
<feature type="domain" description="G-protein coupled receptors family 1 profile" evidence="11">
    <location>
        <begin position="37"/>
        <end position="351"/>
    </location>
</feature>
<evidence type="ECO:0000256" key="6">
    <source>
        <dbReference type="ARBA" id="ARBA00023136"/>
    </source>
</evidence>
<feature type="region of interest" description="Disordered" evidence="9">
    <location>
        <begin position="241"/>
        <end position="277"/>
    </location>
</feature>
<evidence type="ECO:0000313" key="13">
    <source>
        <dbReference type="Proteomes" id="UP001497497"/>
    </source>
</evidence>
<evidence type="ECO:0000256" key="2">
    <source>
        <dbReference type="ARBA" id="ARBA00022475"/>
    </source>
</evidence>
<evidence type="ECO:0000256" key="10">
    <source>
        <dbReference type="SAM" id="Phobius"/>
    </source>
</evidence>
<evidence type="ECO:0000259" key="11">
    <source>
        <dbReference type="PROSITE" id="PS50262"/>
    </source>
</evidence>
<dbReference type="PROSITE" id="PS50262">
    <property type="entry name" value="G_PROTEIN_RECEP_F1_2"/>
    <property type="match status" value="1"/>
</dbReference>
<feature type="non-terminal residue" evidence="12">
    <location>
        <position position="1"/>
    </location>
</feature>
<dbReference type="PANTHER" id="PTHR24230:SF120">
    <property type="entry name" value="G-PROTEIN COUPLED RECEPTOR DAF-38"/>
    <property type="match status" value="1"/>
</dbReference>
<evidence type="ECO:0000256" key="5">
    <source>
        <dbReference type="ARBA" id="ARBA00023040"/>
    </source>
</evidence>
<evidence type="ECO:0000256" key="3">
    <source>
        <dbReference type="ARBA" id="ARBA00022692"/>
    </source>
</evidence>
<evidence type="ECO:0000256" key="9">
    <source>
        <dbReference type="SAM" id="MobiDB-lite"/>
    </source>
</evidence>
<feature type="transmembrane region" description="Helical" evidence="10">
    <location>
        <begin position="207"/>
        <end position="228"/>
    </location>
</feature>
<comment type="caution">
    <text evidence="12">The sequence shown here is derived from an EMBL/GenBank/DDBJ whole genome shotgun (WGS) entry which is preliminary data.</text>
</comment>
<sequence length="359" mass="40260">GNNSIASFPFQEIFEDEPYVIFTQVFSILGAVMSVLGALGSLVAVRTFVSMGLKDGITVVFMFLAVCDFCYLNVIAVNSASLWFYATEKKHKYKMWYSVDPYGIYIFSANMGIMLYLLTVLNTTFLAVVRCLCVAMPIRFKHILNRRRTAVIIFLFCAVTVLSYLPILIHMRMVSACDAKINRTRSVLWTSSKRDEVKQAVWLSRDVVVTVATQVVILVCVAIMIRCLRASSRFRRNRLSGRQQASTLETSSTPPQSSTDAIGGNSDDTLPRNQSADSGKLAAKDVNVVRQVVLISVVYIVCNTPKLCVDITTMIVPEFTLGRSLQNLYLSIICAMELFQAFNSSINMLIYYNYNSKFK</sequence>
<feature type="transmembrane region" description="Helical" evidence="10">
    <location>
        <begin position="150"/>
        <end position="169"/>
    </location>
</feature>
<evidence type="ECO:0000313" key="12">
    <source>
        <dbReference type="EMBL" id="CAL1537008.1"/>
    </source>
</evidence>
<dbReference type="GO" id="GO:0008528">
    <property type="term" value="F:G protein-coupled peptide receptor activity"/>
    <property type="evidence" value="ECO:0007669"/>
    <property type="project" value="TreeGrafter"/>
</dbReference>
<dbReference type="GO" id="GO:0007218">
    <property type="term" value="P:neuropeptide signaling pathway"/>
    <property type="evidence" value="ECO:0007669"/>
    <property type="project" value="TreeGrafter"/>
</dbReference>
<dbReference type="EMBL" id="CAXITT010000245">
    <property type="protein sequence ID" value="CAL1537008.1"/>
    <property type="molecule type" value="Genomic_DNA"/>
</dbReference>
<dbReference type="AlphaFoldDB" id="A0AAV2HY18"/>
<comment type="subcellular location">
    <subcellularLocation>
        <location evidence="1">Cell membrane</location>
        <topology evidence="1">Multi-pass membrane protein</topology>
    </subcellularLocation>
</comment>
<evidence type="ECO:0000256" key="7">
    <source>
        <dbReference type="ARBA" id="ARBA00023170"/>
    </source>
</evidence>
<dbReference type="PANTHER" id="PTHR24230">
    <property type="entry name" value="G-PROTEIN COUPLED RECEPTOR"/>
    <property type="match status" value="1"/>
</dbReference>
<feature type="transmembrane region" description="Helical" evidence="10">
    <location>
        <begin position="57"/>
        <end position="84"/>
    </location>
</feature>
<keyword evidence="5" id="KW-0297">G-protein coupled receptor</keyword>
<keyword evidence="6 10" id="KW-0472">Membrane</keyword>
<keyword evidence="2" id="KW-1003">Cell membrane</keyword>
<feature type="non-terminal residue" evidence="12">
    <location>
        <position position="359"/>
    </location>
</feature>
<dbReference type="GO" id="GO:0005886">
    <property type="term" value="C:plasma membrane"/>
    <property type="evidence" value="ECO:0007669"/>
    <property type="project" value="UniProtKB-SubCell"/>
</dbReference>
<evidence type="ECO:0000256" key="8">
    <source>
        <dbReference type="ARBA" id="ARBA00023224"/>
    </source>
</evidence>
<name>A0AAV2HY18_LYMST</name>
<reference evidence="12 13" key="1">
    <citation type="submission" date="2024-04" db="EMBL/GenBank/DDBJ databases">
        <authorList>
            <consortium name="Genoscope - CEA"/>
            <person name="William W."/>
        </authorList>
    </citation>
    <scope>NUCLEOTIDE SEQUENCE [LARGE SCALE GENOMIC DNA]</scope>
</reference>
<keyword evidence="4 10" id="KW-1133">Transmembrane helix</keyword>
<keyword evidence="8" id="KW-0807">Transducer</keyword>
<feature type="transmembrane region" description="Helical" evidence="10">
    <location>
        <begin position="20"/>
        <end position="45"/>
    </location>
</feature>
<dbReference type="Pfam" id="PF00001">
    <property type="entry name" value="7tm_1"/>
    <property type="match status" value="1"/>
</dbReference>